<dbReference type="AlphaFoldDB" id="A0A160VF95"/>
<evidence type="ECO:0000256" key="6">
    <source>
        <dbReference type="ARBA" id="ARBA00023136"/>
    </source>
</evidence>
<name>A0A160VF95_9ZZZZ</name>
<dbReference type="Gene3D" id="2.60.40.1120">
    <property type="entry name" value="Carboxypeptidase-like, regulatory domain"/>
    <property type="match status" value="1"/>
</dbReference>
<dbReference type="SUPFAM" id="SSF56935">
    <property type="entry name" value="Porins"/>
    <property type="match status" value="1"/>
</dbReference>
<evidence type="ECO:0000259" key="11">
    <source>
        <dbReference type="Pfam" id="PF07715"/>
    </source>
</evidence>
<evidence type="ECO:0000256" key="1">
    <source>
        <dbReference type="ARBA" id="ARBA00004571"/>
    </source>
</evidence>
<accession>A0A160VF95</accession>
<evidence type="ECO:0000259" key="10">
    <source>
        <dbReference type="Pfam" id="PF00593"/>
    </source>
</evidence>
<evidence type="ECO:0000313" key="12">
    <source>
        <dbReference type="EMBL" id="CUV08982.1"/>
    </source>
</evidence>
<keyword evidence="7 12" id="KW-0675">Receptor</keyword>
<organism evidence="12">
    <name type="scientific">hydrothermal vent metagenome</name>
    <dbReference type="NCBI Taxonomy" id="652676"/>
    <lineage>
        <taxon>unclassified sequences</taxon>
        <taxon>metagenomes</taxon>
        <taxon>ecological metagenomes</taxon>
    </lineage>
</organism>
<evidence type="ECO:0000256" key="7">
    <source>
        <dbReference type="ARBA" id="ARBA00023170"/>
    </source>
</evidence>
<evidence type="ECO:0000256" key="4">
    <source>
        <dbReference type="ARBA" id="ARBA00022729"/>
    </source>
</evidence>
<evidence type="ECO:0000256" key="8">
    <source>
        <dbReference type="ARBA" id="ARBA00023237"/>
    </source>
</evidence>
<evidence type="ECO:0000256" key="3">
    <source>
        <dbReference type="ARBA" id="ARBA00022692"/>
    </source>
</evidence>
<dbReference type="InterPro" id="IPR039426">
    <property type="entry name" value="TonB-dep_rcpt-like"/>
</dbReference>
<dbReference type="PANTHER" id="PTHR30069">
    <property type="entry name" value="TONB-DEPENDENT OUTER MEMBRANE RECEPTOR"/>
    <property type="match status" value="1"/>
</dbReference>
<dbReference type="InterPro" id="IPR036942">
    <property type="entry name" value="Beta-barrel_TonB_sf"/>
</dbReference>
<evidence type="ECO:0000256" key="2">
    <source>
        <dbReference type="ARBA" id="ARBA00022448"/>
    </source>
</evidence>
<evidence type="ECO:0000256" key="5">
    <source>
        <dbReference type="ARBA" id="ARBA00023077"/>
    </source>
</evidence>
<proteinExistence type="predicted"/>
<keyword evidence="3" id="KW-0812">Transmembrane</keyword>
<dbReference type="InterPro" id="IPR037066">
    <property type="entry name" value="Plug_dom_sf"/>
</dbReference>
<keyword evidence="5" id="KW-0798">TonB box</keyword>
<dbReference type="Gene3D" id="2.170.130.10">
    <property type="entry name" value="TonB-dependent receptor, plug domain"/>
    <property type="match status" value="1"/>
</dbReference>
<comment type="subcellular location">
    <subcellularLocation>
        <location evidence="1">Cell outer membrane</location>
        <topology evidence="1">Multi-pass membrane protein</topology>
    </subcellularLocation>
</comment>
<dbReference type="EMBL" id="FAXC01000150">
    <property type="protein sequence ID" value="CUV08982.1"/>
    <property type="molecule type" value="Genomic_DNA"/>
</dbReference>
<dbReference type="SUPFAM" id="SSF49464">
    <property type="entry name" value="Carboxypeptidase regulatory domain-like"/>
    <property type="match status" value="1"/>
</dbReference>
<dbReference type="Pfam" id="PF07715">
    <property type="entry name" value="Plug"/>
    <property type="match status" value="1"/>
</dbReference>
<keyword evidence="4" id="KW-0732">Signal</keyword>
<keyword evidence="6" id="KW-0472">Membrane</keyword>
<keyword evidence="2" id="KW-0813">Transport</keyword>
<feature type="domain" description="TonB-dependent receptor-like beta-barrel" evidence="10">
    <location>
        <begin position="353"/>
        <end position="773"/>
    </location>
</feature>
<gene>
    <name evidence="12" type="ORF">MGWOODY_Mmi407</name>
</gene>
<dbReference type="InterPro" id="IPR000531">
    <property type="entry name" value="Beta-barrel_TonB"/>
</dbReference>
<dbReference type="Pfam" id="PF00593">
    <property type="entry name" value="TonB_dep_Rec_b-barrel"/>
    <property type="match status" value="1"/>
</dbReference>
<dbReference type="Pfam" id="PF13715">
    <property type="entry name" value="CarbopepD_reg_2"/>
    <property type="match status" value="1"/>
</dbReference>
<dbReference type="InterPro" id="IPR012910">
    <property type="entry name" value="Plug_dom"/>
</dbReference>
<evidence type="ECO:0000256" key="9">
    <source>
        <dbReference type="SAM" id="MobiDB-lite"/>
    </source>
</evidence>
<dbReference type="GO" id="GO:0009279">
    <property type="term" value="C:cell outer membrane"/>
    <property type="evidence" value="ECO:0007669"/>
    <property type="project" value="UniProtKB-SubCell"/>
</dbReference>
<dbReference type="InterPro" id="IPR008969">
    <property type="entry name" value="CarboxyPept-like_regulatory"/>
</dbReference>
<protein>
    <submittedName>
        <fullName evidence="12">Putative ferric aerobactin receptor</fullName>
    </submittedName>
</protein>
<sequence length="812" mass="91901">MKLFFLGLLLPSIIFSQNRTQDISGVVLDMDNLEPLPYANIVVLKMNRGITTNSDGQFVLVDIPAVPCSLMISYIGYRSVTIGYDNSGPQKQLDIRLKMEALDFQAVDVIADEYQIMKSADEVSKVTISPRQLALLPNMGEVDIFRSLQLLPGISSTGDGSSGINVRGGASNQNMILLDGMNIYHVDHFFGMFSAFNADAIKDVQVYKGGFPSKYGGRLSSVIDMTGKNGDLTRRQFGLGANLMSTQILYETPIILGGSWLFSFRRSYSDFMSSPFFDKMYEFVTGDDEVPTNNRRQINPNNPNQEDAFQQQVFPTFYFYDLHNKVTFTPGNKDVISISMYGGKDFLNESRQTEGARNRPGGGGGFGGGNQQQTITRMDDNNTDWGNLGVSMRWNHRWTDRFSTQALMSSSQFKSNYDRHLYALGGGGRTFKIAEGNGAMDQSYRLDNVYHASAKHILEFGLEFTNLGTHYDIAVFDTIPILDLESNTFLASLYLEDRWNVTSNLTLGAGLRASSQMGLDSLFILDMASDSIFISPRLFLTWHVTDQFTISGAWGNYFQFINNIVLEDVLQGNSNFWLVSDDNIPPGSAEHQILGMKYETRKYLFEIEGYRKYLDGLVEYTRRFQELADYGNYFFFGDGYSEGLEFLAQKKSGAFNGWISYTYSSVEYDFGALAPEPYPASHDKTHEAKIVGIYKWGPWNFASTFVYATGTPYTTPQSRYYLPLLNGDEFNYIHVSDKNGFRLPDYHRMDLSIFRQLHTPDFKWDVGISAFNLYNRKNVNYREYDLDVIPVLVSDVMLLPMTITLFFKVTLK</sequence>
<dbReference type="PROSITE" id="PS52016">
    <property type="entry name" value="TONB_DEPENDENT_REC_3"/>
    <property type="match status" value="1"/>
</dbReference>
<dbReference type="Gene3D" id="2.40.170.20">
    <property type="entry name" value="TonB-dependent receptor, beta-barrel domain"/>
    <property type="match status" value="1"/>
</dbReference>
<reference evidence="12" key="1">
    <citation type="submission" date="2015-10" db="EMBL/GenBank/DDBJ databases">
        <authorList>
            <person name="Gilbert D.G."/>
        </authorList>
    </citation>
    <scope>NUCLEOTIDE SEQUENCE</scope>
</reference>
<dbReference type="GO" id="GO:0015344">
    <property type="term" value="F:siderophore uptake transmembrane transporter activity"/>
    <property type="evidence" value="ECO:0007669"/>
    <property type="project" value="TreeGrafter"/>
</dbReference>
<dbReference type="PANTHER" id="PTHR30069:SF29">
    <property type="entry name" value="HEMOGLOBIN AND HEMOGLOBIN-HAPTOGLOBIN-BINDING PROTEIN 1-RELATED"/>
    <property type="match status" value="1"/>
</dbReference>
<feature type="compositionally biased region" description="Gly residues" evidence="9">
    <location>
        <begin position="360"/>
        <end position="370"/>
    </location>
</feature>
<dbReference type="GO" id="GO:0044718">
    <property type="term" value="P:siderophore transmembrane transport"/>
    <property type="evidence" value="ECO:0007669"/>
    <property type="project" value="TreeGrafter"/>
</dbReference>
<feature type="region of interest" description="Disordered" evidence="9">
    <location>
        <begin position="351"/>
        <end position="382"/>
    </location>
</feature>
<feature type="domain" description="TonB-dependent receptor plug" evidence="11">
    <location>
        <begin position="140"/>
        <end position="218"/>
    </location>
</feature>
<keyword evidence="8" id="KW-0998">Cell outer membrane</keyword>